<comment type="caution">
    <text evidence="1">The sequence shown here is derived from an EMBL/GenBank/DDBJ whole genome shotgun (WGS) entry which is preliminary data.</text>
</comment>
<reference evidence="1 2" key="1">
    <citation type="submission" date="2018-01" db="EMBL/GenBank/DDBJ databases">
        <title>Genome sequence of the PGP bacterium Paenibacillus illinoisensis E3.</title>
        <authorList>
            <person name="Rolli E."/>
            <person name="Marasco R."/>
            <person name="Bessem C."/>
            <person name="Michoud G."/>
            <person name="Gaiarsa S."/>
            <person name="Borin S."/>
            <person name="Daffonchio D."/>
        </authorList>
    </citation>
    <scope>NUCLEOTIDE SEQUENCE [LARGE SCALE GENOMIC DNA]</scope>
    <source>
        <strain evidence="1 2">E3</strain>
    </source>
</reference>
<dbReference type="RefSeq" id="WP_110757384.1">
    <property type="nucleotide sequence ID" value="NZ_PRLG01000013.1"/>
</dbReference>
<dbReference type="Proteomes" id="UP000247459">
    <property type="component" value="Unassembled WGS sequence"/>
</dbReference>
<name>A0A2W0CCQ9_9BACL</name>
<dbReference type="OrthoDB" id="2563891at2"/>
<dbReference type="Pfam" id="PF13315">
    <property type="entry name" value="DUF4085"/>
    <property type="match status" value="1"/>
</dbReference>
<dbReference type="AlphaFoldDB" id="A0A2W0CCQ9"/>
<gene>
    <name evidence="1" type="ORF">PIL02S_01584</name>
</gene>
<evidence type="ECO:0008006" key="3">
    <source>
        <dbReference type="Google" id="ProtNLM"/>
    </source>
</evidence>
<dbReference type="EMBL" id="PRLG01000013">
    <property type="protein sequence ID" value="PYY29987.1"/>
    <property type="molecule type" value="Genomic_DNA"/>
</dbReference>
<evidence type="ECO:0000313" key="2">
    <source>
        <dbReference type="Proteomes" id="UP000247459"/>
    </source>
</evidence>
<sequence>MKHLTKEWYELCQQTHLHFGMRVHSGAQQMDEELYLRLYKRKEKEHVKFQRDVYNVDPRFMLEQDGAVLVRAEKFISGDEVSEEDTMVYHMPAEEREHIEKLIADYDSRPPFDEFSSKQEFKSNLEWSCQNKVVQLPKEINDLIADIRVFALGYCTKEVMQQLKKQSKINEAQMQLISKEYREAQLAEPIPEHIRNQIHFHDCTVTELVSDSDLVIRFNTRGGFTNLNKITFIAPEIIKQEGNIVGRYWLYQELYCIENGYELHMLFDGEEMSELIIQCQDIVVEEE</sequence>
<dbReference type="InterPro" id="IPR025144">
    <property type="entry name" value="DUF4085"/>
</dbReference>
<accession>A0A2W0CCQ9</accession>
<evidence type="ECO:0000313" key="1">
    <source>
        <dbReference type="EMBL" id="PYY29987.1"/>
    </source>
</evidence>
<organism evidence="1 2">
    <name type="scientific">Paenibacillus illinoisensis</name>
    <dbReference type="NCBI Taxonomy" id="59845"/>
    <lineage>
        <taxon>Bacteria</taxon>
        <taxon>Bacillati</taxon>
        <taxon>Bacillota</taxon>
        <taxon>Bacilli</taxon>
        <taxon>Bacillales</taxon>
        <taxon>Paenibacillaceae</taxon>
        <taxon>Paenibacillus</taxon>
    </lineage>
</organism>
<protein>
    <recommendedName>
        <fullName evidence="3">DUF4085 domain-containing protein</fullName>
    </recommendedName>
</protein>
<proteinExistence type="predicted"/>